<sequence length="151" mass="16769">MDRVLVLGRGGAGKSTFARRLGEVIGAPVVELDAVFWASGLDGLSRAEWAARQRELVAGPRWVLEGDLGPYDVLEVRLAVADTVVLLNFSLVRCVWRAVRRGRERADFWWWVLGYRRRSLPGLRRALAVSGVDVVELRSPAAAERFLRSAG</sequence>
<dbReference type="InterPro" id="IPR027417">
    <property type="entry name" value="P-loop_NTPase"/>
</dbReference>
<reference evidence="1 2" key="1">
    <citation type="submission" date="2023-12" db="EMBL/GenBank/DDBJ databases">
        <title>Amycolatopsis sp. V23-08.</title>
        <authorList>
            <person name="Somphong A."/>
        </authorList>
    </citation>
    <scope>NUCLEOTIDE SEQUENCE [LARGE SCALE GENOMIC DNA]</scope>
    <source>
        <strain evidence="1 2">V23-08</strain>
    </source>
</reference>
<evidence type="ECO:0000313" key="2">
    <source>
        <dbReference type="Proteomes" id="UP001304298"/>
    </source>
</evidence>
<name>A0ABU5R6H8_9PSEU</name>
<gene>
    <name evidence="1" type="ORF">VA596_16935</name>
</gene>
<dbReference type="Gene3D" id="3.40.50.300">
    <property type="entry name" value="P-loop containing nucleotide triphosphate hydrolases"/>
    <property type="match status" value="1"/>
</dbReference>
<dbReference type="RefSeq" id="WP_323328167.1">
    <property type="nucleotide sequence ID" value="NZ_JAYFSI010000003.1"/>
</dbReference>
<evidence type="ECO:0000313" key="1">
    <source>
        <dbReference type="EMBL" id="MEA5361234.1"/>
    </source>
</evidence>
<dbReference type="PANTHER" id="PTHR37816">
    <property type="entry name" value="YALI0E33011P"/>
    <property type="match status" value="1"/>
</dbReference>
<comment type="caution">
    <text evidence="1">The sequence shown here is derived from an EMBL/GenBank/DDBJ whole genome shotgun (WGS) entry which is preliminary data.</text>
</comment>
<keyword evidence="2" id="KW-1185">Reference proteome</keyword>
<accession>A0ABU5R6H8</accession>
<dbReference type="Proteomes" id="UP001304298">
    <property type="component" value="Unassembled WGS sequence"/>
</dbReference>
<organism evidence="1 2">
    <name type="scientific">Amycolatopsis heterodermiae</name>
    <dbReference type="NCBI Taxonomy" id="3110235"/>
    <lineage>
        <taxon>Bacteria</taxon>
        <taxon>Bacillati</taxon>
        <taxon>Actinomycetota</taxon>
        <taxon>Actinomycetes</taxon>
        <taxon>Pseudonocardiales</taxon>
        <taxon>Pseudonocardiaceae</taxon>
        <taxon>Amycolatopsis</taxon>
    </lineage>
</organism>
<protein>
    <submittedName>
        <fullName evidence="1">DNA topology modulation protein FlaR</fullName>
    </submittedName>
</protein>
<dbReference type="PANTHER" id="PTHR37816:SF1">
    <property type="entry name" value="TOXIN"/>
    <property type="match status" value="1"/>
</dbReference>
<dbReference type="SUPFAM" id="SSF52540">
    <property type="entry name" value="P-loop containing nucleoside triphosphate hydrolases"/>
    <property type="match status" value="1"/>
</dbReference>
<dbReference type="InterPro" id="IPR052922">
    <property type="entry name" value="Cytidylate_Kinase-2"/>
</dbReference>
<proteinExistence type="predicted"/>
<dbReference type="EMBL" id="JAYFSI010000003">
    <property type="protein sequence ID" value="MEA5361234.1"/>
    <property type="molecule type" value="Genomic_DNA"/>
</dbReference>